<name>A0A0F9C4X8_9ZZZZ</name>
<dbReference type="AlphaFoldDB" id="A0A0F9C4X8"/>
<proteinExistence type="predicted"/>
<organism evidence="1">
    <name type="scientific">marine sediment metagenome</name>
    <dbReference type="NCBI Taxonomy" id="412755"/>
    <lineage>
        <taxon>unclassified sequences</taxon>
        <taxon>metagenomes</taxon>
        <taxon>ecological metagenomes</taxon>
    </lineage>
</organism>
<sequence>SHALAAAARALTLLSQCDSFYLGGVVAEAASSRNVDKMLSSKNPTIQRLLGVTGEMGTSLGLSDDFMVDVIKQVGNYEEVYNRHLGPGGINIPRGPNKLWNEGGLLYPMAFR</sequence>
<evidence type="ECO:0000313" key="1">
    <source>
        <dbReference type="EMBL" id="KKL21332.1"/>
    </source>
</evidence>
<feature type="non-terminal residue" evidence="1">
    <location>
        <position position="1"/>
    </location>
</feature>
<comment type="caution">
    <text evidence="1">The sequence shown here is derived from an EMBL/GenBank/DDBJ whole genome shotgun (WGS) entry which is preliminary data.</text>
</comment>
<gene>
    <name evidence="1" type="ORF">LCGC14_2446530</name>
</gene>
<accession>A0A0F9C4X8</accession>
<evidence type="ECO:0008006" key="2">
    <source>
        <dbReference type="Google" id="ProtNLM"/>
    </source>
</evidence>
<protein>
    <recommendedName>
        <fullName evidence="2">Amino acid ABC transporter substrate-binding protein</fullName>
    </recommendedName>
</protein>
<dbReference type="EMBL" id="LAZR01037774">
    <property type="protein sequence ID" value="KKL21332.1"/>
    <property type="molecule type" value="Genomic_DNA"/>
</dbReference>
<reference evidence="1" key="1">
    <citation type="journal article" date="2015" name="Nature">
        <title>Complex archaea that bridge the gap between prokaryotes and eukaryotes.</title>
        <authorList>
            <person name="Spang A."/>
            <person name="Saw J.H."/>
            <person name="Jorgensen S.L."/>
            <person name="Zaremba-Niedzwiedzka K."/>
            <person name="Martijn J."/>
            <person name="Lind A.E."/>
            <person name="van Eijk R."/>
            <person name="Schleper C."/>
            <person name="Guy L."/>
            <person name="Ettema T.J."/>
        </authorList>
    </citation>
    <scope>NUCLEOTIDE SEQUENCE</scope>
</reference>